<dbReference type="Proteomes" id="UP001567537">
    <property type="component" value="Unassembled WGS sequence"/>
</dbReference>
<feature type="region of interest" description="Disordered" evidence="1">
    <location>
        <begin position="124"/>
        <end position="183"/>
    </location>
</feature>
<evidence type="ECO:0000313" key="2">
    <source>
        <dbReference type="EMBL" id="MEZ3181607.1"/>
    </source>
</evidence>
<feature type="compositionally biased region" description="Basic and acidic residues" evidence="1">
    <location>
        <begin position="147"/>
        <end position="159"/>
    </location>
</feature>
<gene>
    <name evidence="2" type="ORF">KYY02_23825</name>
</gene>
<dbReference type="EMBL" id="JAHWZY010000028">
    <property type="protein sequence ID" value="MEZ3181607.1"/>
    <property type="molecule type" value="Genomic_DNA"/>
</dbReference>
<feature type="compositionally biased region" description="Low complexity" evidence="1">
    <location>
        <begin position="131"/>
        <end position="145"/>
    </location>
</feature>
<dbReference type="RefSeq" id="WP_371241332.1">
    <property type="nucleotide sequence ID" value="NZ_JAHWZY010000028.1"/>
</dbReference>
<evidence type="ECO:0000313" key="3">
    <source>
        <dbReference type="Proteomes" id="UP001567537"/>
    </source>
</evidence>
<feature type="compositionally biased region" description="Basic and acidic residues" evidence="1">
    <location>
        <begin position="174"/>
        <end position="183"/>
    </location>
</feature>
<protein>
    <submittedName>
        <fullName evidence="2">Uncharacterized protein</fullName>
    </submittedName>
</protein>
<evidence type="ECO:0000256" key="1">
    <source>
        <dbReference type="SAM" id="MobiDB-lite"/>
    </source>
</evidence>
<accession>A0ABV4J3V5</accession>
<organism evidence="2 3">
    <name type="scientific">Streptomyces pimonensis</name>
    <dbReference type="NCBI Taxonomy" id="2860288"/>
    <lineage>
        <taxon>Bacteria</taxon>
        <taxon>Bacillati</taxon>
        <taxon>Actinomycetota</taxon>
        <taxon>Actinomycetes</taxon>
        <taxon>Kitasatosporales</taxon>
        <taxon>Streptomycetaceae</taxon>
        <taxon>Streptomyces</taxon>
    </lineage>
</organism>
<proteinExistence type="predicted"/>
<name>A0ABV4J3V5_9ACTN</name>
<keyword evidence="3" id="KW-1185">Reference proteome</keyword>
<comment type="caution">
    <text evidence="2">The sequence shown here is derived from an EMBL/GenBank/DDBJ whole genome shotgun (WGS) entry which is preliminary data.</text>
</comment>
<reference evidence="2 3" key="1">
    <citation type="journal article" date="2021" name="Res Sq">
        <title>Streptomyces Pimoensis sp. nov., Isolated From the Taklimakan Desert in Xinjiang, China.</title>
        <authorList>
            <person name="Zhang P."/>
            <person name="Luo X."/>
            <person name="Luo X."/>
            <person name="Liu Z."/>
            <person name="Xia Z."/>
            <person name="Wan C."/>
            <person name="zhang L."/>
        </authorList>
    </citation>
    <scope>NUCLEOTIDE SEQUENCE [LARGE SCALE GENOMIC DNA]</scope>
    <source>
        <strain evidence="2 3">TRM75549</strain>
    </source>
</reference>
<sequence length="183" mass="19311">MSWTPLEDCLLTPSGLVTPHTERTHLSPAHPGPVAFPLQTGLVFTPAPADSPFAAEDRRLLVADVKPAGSPVVRGLTALPGDTGGPSAPHVYRVTGDARMLVGEGTAGWAVEFKRYERLDAQAARRTGLRTTPDTSDPAAPAAWTGRPKESQPRRKPEAHASGFGSTAGPCPAHQERAADRRA</sequence>